<dbReference type="AlphaFoldDB" id="A0A1A8A6M6"/>
<reference evidence="2" key="1">
    <citation type="submission" date="2016-05" db="EMBL/GenBank/DDBJ databases">
        <authorList>
            <person name="Lavstsen T."/>
            <person name="Jespersen J.S."/>
        </authorList>
    </citation>
    <scope>NUCLEOTIDE SEQUENCE</scope>
    <source>
        <tissue evidence="2">Brain</tissue>
    </source>
</reference>
<organism evidence="2">
    <name type="scientific">Nothobranchius furzeri</name>
    <name type="common">Turquoise killifish</name>
    <dbReference type="NCBI Taxonomy" id="105023"/>
    <lineage>
        <taxon>Eukaryota</taxon>
        <taxon>Metazoa</taxon>
        <taxon>Chordata</taxon>
        <taxon>Craniata</taxon>
        <taxon>Vertebrata</taxon>
        <taxon>Euteleostomi</taxon>
        <taxon>Actinopterygii</taxon>
        <taxon>Neopterygii</taxon>
        <taxon>Teleostei</taxon>
        <taxon>Neoteleostei</taxon>
        <taxon>Acanthomorphata</taxon>
        <taxon>Ovalentaria</taxon>
        <taxon>Atherinomorphae</taxon>
        <taxon>Cyprinodontiformes</taxon>
        <taxon>Nothobranchiidae</taxon>
        <taxon>Nothobranchius</taxon>
    </lineage>
</organism>
<dbReference type="EMBL" id="HADY01012254">
    <property type="protein sequence ID" value="SBP50739.1"/>
    <property type="molecule type" value="Transcribed_RNA"/>
</dbReference>
<evidence type="ECO:0000256" key="1">
    <source>
        <dbReference type="SAM" id="MobiDB-lite"/>
    </source>
</evidence>
<feature type="non-terminal residue" evidence="2">
    <location>
        <position position="97"/>
    </location>
</feature>
<feature type="region of interest" description="Disordered" evidence="1">
    <location>
        <begin position="26"/>
        <end position="51"/>
    </location>
</feature>
<accession>A0A1A8A6M6</accession>
<gene>
    <name evidence="2" type="primary">BX005250.1</name>
</gene>
<proteinExistence type="predicted"/>
<reference evidence="2" key="2">
    <citation type="submission" date="2016-06" db="EMBL/GenBank/DDBJ databases">
        <title>The genome of a short-lived fish provides insights into sex chromosome evolution and the genetic control of aging.</title>
        <authorList>
            <person name="Reichwald K."/>
            <person name="Felder M."/>
            <person name="Petzold A."/>
            <person name="Koch P."/>
            <person name="Groth M."/>
            <person name="Platzer M."/>
        </authorList>
    </citation>
    <scope>NUCLEOTIDE SEQUENCE</scope>
    <source>
        <tissue evidence="2">Brain</tissue>
    </source>
</reference>
<evidence type="ECO:0000313" key="2">
    <source>
        <dbReference type="EMBL" id="SBP50739.1"/>
    </source>
</evidence>
<name>A0A1A8A6M6_NOTFU</name>
<sequence>FKTDYMRTENVPDIKEKVKIQMKQVAREDKSAHLDTTGAMPRCLRGSSSHHREGKAVTEQLLQEQGCATVQLEDALKAELDNYLMSPTIDGEQDPLV</sequence>
<feature type="non-terminal residue" evidence="2">
    <location>
        <position position="1"/>
    </location>
</feature>
<protein>
    <submittedName>
        <fullName evidence="2">Uncharacterized protein</fullName>
    </submittedName>
</protein>